<comment type="caution">
    <text evidence="1">The sequence shown here is derived from an EMBL/GenBank/DDBJ whole genome shotgun (WGS) entry which is preliminary data.</text>
</comment>
<protein>
    <recommendedName>
        <fullName evidence="3">DUF4139 domain-containing protein</fullName>
    </recommendedName>
</protein>
<evidence type="ECO:0000313" key="1">
    <source>
        <dbReference type="EMBL" id="TET47841.1"/>
    </source>
</evidence>
<dbReference type="EMBL" id="SOJK01000072">
    <property type="protein sequence ID" value="TET47841.1"/>
    <property type="molecule type" value="Genomic_DNA"/>
</dbReference>
<evidence type="ECO:0000313" key="2">
    <source>
        <dbReference type="Proteomes" id="UP000320679"/>
    </source>
</evidence>
<reference evidence="1 2" key="1">
    <citation type="submission" date="2019-03" db="EMBL/GenBank/DDBJ databases">
        <title>Metabolic potential of uncultured bacteria and archaea associated with petroleum seepage in deep-sea sediments.</title>
        <authorList>
            <person name="Dong X."/>
            <person name="Hubert C."/>
        </authorList>
    </citation>
    <scope>NUCLEOTIDE SEQUENCE [LARGE SCALE GENOMIC DNA]</scope>
    <source>
        <strain evidence="1">E29_bin78</strain>
    </source>
</reference>
<accession>A0A523UZN7</accession>
<sequence length="370" mass="42324">MKMCWALVVSLIFIWLGPSFPSLAEEEKLTRLTIFPDDLALVEELREAGVKKGLTEISFGPVPKGIILDSVYLEAKGCEIMEGEFISNSFLSWKISSPSDGRIPLRVVYLATGLAWQLNYQLRLDEEDRFMDLAVWATVDNKTEIAFLGVYLTLLRESPFSSSKEEGSALEENISTLAVPSALSYTLPFPVTLKQGEKRRFLLFSRSRIPIEKVYLFDADKYGEEVREELLFTNTSEEGLGISLPPGTVYIYKLKAGNRMSFLGIDNLAEIPPGAEVSIYLGQAKDLEGERVQTHYYQLETSEKEYGYRIIIHNRGDRLRRVRVLEHFYGEWEILKSEPPEYLEMKDAISYEVEVPPQAYYEIEYLARME</sequence>
<dbReference type="Proteomes" id="UP000320679">
    <property type="component" value="Unassembled WGS sequence"/>
</dbReference>
<dbReference type="PANTHER" id="PTHR38075">
    <property type="entry name" value="DUF4139 DOMAIN-CONTAINING PROTEIN"/>
    <property type="match status" value="1"/>
</dbReference>
<dbReference type="AlphaFoldDB" id="A0A523UZN7"/>
<evidence type="ECO:0008006" key="3">
    <source>
        <dbReference type="Google" id="ProtNLM"/>
    </source>
</evidence>
<proteinExistence type="predicted"/>
<gene>
    <name evidence="1" type="ORF">E3J59_01605</name>
</gene>
<organism evidence="1 2">
    <name type="scientific">Aerophobetes bacterium</name>
    <dbReference type="NCBI Taxonomy" id="2030807"/>
    <lineage>
        <taxon>Bacteria</taxon>
        <taxon>Candidatus Aerophobota</taxon>
    </lineage>
</organism>
<dbReference type="PANTHER" id="PTHR38075:SF1">
    <property type="entry name" value="DUF4139 DOMAIN-CONTAINING PROTEIN"/>
    <property type="match status" value="1"/>
</dbReference>
<name>A0A523UZN7_UNCAE</name>